<reference evidence="1 2" key="1">
    <citation type="submission" date="2021-03" db="EMBL/GenBank/DDBJ databases">
        <authorList>
            <person name="Peeters C."/>
        </authorList>
    </citation>
    <scope>NUCLEOTIDE SEQUENCE [LARGE SCALE GENOMIC DNA]</scope>
    <source>
        <strain evidence="1 2">LMG 26411</strain>
    </source>
</reference>
<accession>A0ABM8TUV5</accession>
<sequence length="264" mass="28798">MREWEGMPMMFRHRMQWPMAGLLVLGQVSALACIDPRRTEERPVPRFQPPLAELAAQPTPLEQRMPVGAVYAYPAPTGTVASVRVIRQGMSAPLEVLNRETVERLGYPAAEGSPARQWVYVHAASYGKAELRLTAPAGERYTVVLGMIYPHEQPVGEPQRLEVAGSGGAPSFVVDADHNTLWLSVPGQVGDGWRMTSGDQTSFSLVRVEQLAMPHGDDPRVGLFLEAGRSVSSGVIELQTVPAGLFSAPKTYRFKVDARPVPAC</sequence>
<dbReference type="Proteomes" id="UP000672657">
    <property type="component" value="Unassembled WGS sequence"/>
</dbReference>
<name>A0ABM8TUV5_9BURK</name>
<protein>
    <recommendedName>
        <fullName evidence="3">Lipoprotein</fullName>
    </recommendedName>
</protein>
<evidence type="ECO:0000313" key="1">
    <source>
        <dbReference type="EMBL" id="CAG2160396.1"/>
    </source>
</evidence>
<proteinExistence type="predicted"/>
<organism evidence="1 2">
    <name type="scientific">Cupriavidus numazuensis</name>
    <dbReference type="NCBI Taxonomy" id="221992"/>
    <lineage>
        <taxon>Bacteria</taxon>
        <taxon>Pseudomonadati</taxon>
        <taxon>Pseudomonadota</taxon>
        <taxon>Betaproteobacteria</taxon>
        <taxon>Burkholderiales</taxon>
        <taxon>Burkholderiaceae</taxon>
        <taxon>Cupriavidus</taxon>
    </lineage>
</organism>
<evidence type="ECO:0008006" key="3">
    <source>
        <dbReference type="Google" id="ProtNLM"/>
    </source>
</evidence>
<evidence type="ECO:0000313" key="2">
    <source>
        <dbReference type="Proteomes" id="UP000672657"/>
    </source>
</evidence>
<keyword evidence="2" id="KW-1185">Reference proteome</keyword>
<gene>
    <name evidence="1" type="ORF">LMG26411_07458</name>
</gene>
<dbReference type="EMBL" id="CAJPVI010000079">
    <property type="protein sequence ID" value="CAG2160396.1"/>
    <property type="molecule type" value="Genomic_DNA"/>
</dbReference>
<dbReference type="PROSITE" id="PS51257">
    <property type="entry name" value="PROKAR_LIPOPROTEIN"/>
    <property type="match status" value="1"/>
</dbReference>
<comment type="caution">
    <text evidence="1">The sequence shown here is derived from an EMBL/GenBank/DDBJ whole genome shotgun (WGS) entry which is preliminary data.</text>
</comment>